<dbReference type="SFLD" id="SFLDS00029">
    <property type="entry name" value="Radical_SAM"/>
    <property type="match status" value="2"/>
</dbReference>
<keyword evidence="5" id="KW-0411">Iron-sulfur</keyword>
<evidence type="ECO:0000256" key="2">
    <source>
        <dbReference type="ARBA" id="ARBA00022691"/>
    </source>
</evidence>
<dbReference type="InterPro" id="IPR058240">
    <property type="entry name" value="rSAM_sf"/>
</dbReference>
<dbReference type="SUPFAM" id="SSF102114">
    <property type="entry name" value="Radical SAM enzymes"/>
    <property type="match status" value="2"/>
</dbReference>
<evidence type="ECO:0000256" key="4">
    <source>
        <dbReference type="ARBA" id="ARBA00023004"/>
    </source>
</evidence>
<keyword evidence="2" id="KW-0949">S-adenosyl-L-methionine</keyword>
<evidence type="ECO:0000259" key="6">
    <source>
        <dbReference type="PROSITE" id="PS51918"/>
    </source>
</evidence>
<gene>
    <name evidence="7" type="ORF">COV72_06725</name>
</gene>
<dbReference type="GO" id="GO:0003824">
    <property type="term" value="F:catalytic activity"/>
    <property type="evidence" value="ECO:0007669"/>
    <property type="project" value="InterPro"/>
</dbReference>
<dbReference type="InterPro" id="IPR013785">
    <property type="entry name" value="Aldolase_TIM"/>
</dbReference>
<evidence type="ECO:0000256" key="5">
    <source>
        <dbReference type="ARBA" id="ARBA00023014"/>
    </source>
</evidence>
<dbReference type="Proteomes" id="UP000229641">
    <property type="component" value="Unassembled WGS sequence"/>
</dbReference>
<feature type="domain" description="Radical SAM core" evidence="6">
    <location>
        <begin position="1"/>
        <end position="231"/>
    </location>
</feature>
<dbReference type="EMBL" id="PCWA01000089">
    <property type="protein sequence ID" value="PIQ88751.1"/>
    <property type="molecule type" value="Genomic_DNA"/>
</dbReference>
<feature type="domain" description="Radical SAM core" evidence="6">
    <location>
        <begin position="315"/>
        <end position="539"/>
    </location>
</feature>
<reference evidence="7 8" key="1">
    <citation type="submission" date="2017-09" db="EMBL/GenBank/DDBJ databases">
        <title>Depth-based differentiation of microbial function through sediment-hosted aquifers and enrichment of novel symbionts in the deep terrestrial subsurface.</title>
        <authorList>
            <person name="Probst A.J."/>
            <person name="Ladd B."/>
            <person name="Jarett J.K."/>
            <person name="Geller-Mcgrath D.E."/>
            <person name="Sieber C.M."/>
            <person name="Emerson J.B."/>
            <person name="Anantharaman K."/>
            <person name="Thomas B.C."/>
            <person name="Malmstrom R."/>
            <person name="Stieglmeier M."/>
            <person name="Klingl A."/>
            <person name="Woyke T."/>
            <person name="Ryan C.M."/>
            <person name="Banfield J.F."/>
        </authorList>
    </citation>
    <scope>NUCLEOTIDE SEQUENCE [LARGE SCALE GENOMIC DNA]</scope>
    <source>
        <strain evidence="7">CG11_big_fil_rev_8_21_14_0_20_42_13</strain>
    </source>
</reference>
<sequence length="637" mass="73683">MNLIRSINWMVTSKCNCRCKHCDIWKQRPAIEISSKAVKNVLGDPLIRESYKRYGHDFDISLGGGEPFLTKNLPEITREIEGAFPGSLKTISTNGLLQDRIINFIKLNISLNFKLNISIDGIGRAHDLIRGREGAFNKAIETIHRIKKVRPSQKIELKLTIMPQNYNQIIKVYKLADKLNCGFSFKPAENIKSYTNKISPLRFNFSKEQLCVIRNQAFFVSDEAYRKGDFKKAEFFKDIPFYLFGKNKPNLCSVLDNDVTIMPDGSCYSCLKMPSLGTLSKKRLTNIWHNRIRGMDRCHSCMLMCGVYKNYSVYNFKRKTANFETTARCNLSCSMCTQKEVRIEKKARHNRDMDAVKFKKLIDKYKDIVHVSFVGGEPFLNKHFFNMMDLLDKKSITYEITTNGTLLNEKIAERLKKFAGLKKINFSLDGPEKYHDAQRGRGVFKKCINAIKLTKDFLNLNISSVMKNDNLREIPKLSQQLIKLGIRNQKIIYGMSLDRDSRRLAKDMVPSIKIQGPVIKNPAESRDKIEALFSSLNFLEKKYNISIAFEPALMKNNLYDFLNGKMSDKKGIACNQLYNYRLDSQGRRITCEFIRDIFDVSQAHSYLQRGKFFPICRRCCKLKLKTSLNIKKCREIY</sequence>
<evidence type="ECO:0000313" key="7">
    <source>
        <dbReference type="EMBL" id="PIQ88751.1"/>
    </source>
</evidence>
<dbReference type="Gene3D" id="3.20.20.70">
    <property type="entry name" value="Aldolase class I"/>
    <property type="match status" value="2"/>
</dbReference>
<dbReference type="GO" id="GO:0046872">
    <property type="term" value="F:metal ion binding"/>
    <property type="evidence" value="ECO:0007669"/>
    <property type="project" value="UniProtKB-KW"/>
</dbReference>
<protein>
    <recommendedName>
        <fullName evidence="6">Radical SAM core domain-containing protein</fullName>
    </recommendedName>
</protein>
<organism evidence="7 8">
    <name type="scientific">Candidatus Ghiorseimicrobium undicola</name>
    <dbReference type="NCBI Taxonomy" id="1974746"/>
    <lineage>
        <taxon>Bacteria</taxon>
        <taxon>Pseudomonadati</taxon>
        <taxon>Candidatus Omnitrophota</taxon>
        <taxon>Candidatus Ghiorseimicrobium</taxon>
    </lineage>
</organism>
<dbReference type="PANTHER" id="PTHR11228">
    <property type="entry name" value="RADICAL SAM DOMAIN PROTEIN"/>
    <property type="match status" value="1"/>
</dbReference>
<dbReference type="CDD" id="cd01335">
    <property type="entry name" value="Radical_SAM"/>
    <property type="match status" value="2"/>
</dbReference>
<keyword evidence="4" id="KW-0408">Iron</keyword>
<proteinExistence type="predicted"/>
<accession>A0A2H0LWJ0</accession>
<dbReference type="PANTHER" id="PTHR11228:SF7">
    <property type="entry name" value="PQQA PEPTIDE CYCLASE"/>
    <property type="match status" value="1"/>
</dbReference>
<evidence type="ECO:0000256" key="3">
    <source>
        <dbReference type="ARBA" id="ARBA00022723"/>
    </source>
</evidence>
<dbReference type="AlphaFoldDB" id="A0A2H0LWJ0"/>
<dbReference type="SFLD" id="SFLDG01067">
    <property type="entry name" value="SPASM/twitch_domain_containing"/>
    <property type="match status" value="2"/>
</dbReference>
<evidence type="ECO:0000256" key="1">
    <source>
        <dbReference type="ARBA" id="ARBA00001966"/>
    </source>
</evidence>
<comment type="cofactor">
    <cofactor evidence="1">
        <name>[4Fe-4S] cluster</name>
        <dbReference type="ChEBI" id="CHEBI:49883"/>
    </cofactor>
</comment>
<name>A0A2H0LWJ0_9BACT</name>
<dbReference type="InterPro" id="IPR007197">
    <property type="entry name" value="rSAM"/>
</dbReference>
<evidence type="ECO:0000313" key="8">
    <source>
        <dbReference type="Proteomes" id="UP000229641"/>
    </source>
</evidence>
<dbReference type="CDD" id="cd21109">
    <property type="entry name" value="SPASM"/>
    <property type="match status" value="1"/>
</dbReference>
<dbReference type="Pfam" id="PF04055">
    <property type="entry name" value="Radical_SAM"/>
    <property type="match status" value="2"/>
</dbReference>
<keyword evidence="3" id="KW-0479">Metal-binding</keyword>
<dbReference type="GO" id="GO:0051536">
    <property type="term" value="F:iron-sulfur cluster binding"/>
    <property type="evidence" value="ECO:0007669"/>
    <property type="project" value="UniProtKB-KW"/>
</dbReference>
<dbReference type="PROSITE" id="PS51918">
    <property type="entry name" value="RADICAL_SAM"/>
    <property type="match status" value="2"/>
</dbReference>
<dbReference type="InterPro" id="IPR050377">
    <property type="entry name" value="Radical_SAM_PqqE_MftC-like"/>
</dbReference>
<comment type="caution">
    <text evidence="7">The sequence shown here is derived from an EMBL/GenBank/DDBJ whole genome shotgun (WGS) entry which is preliminary data.</text>
</comment>